<dbReference type="RefSeq" id="WP_292708904.1">
    <property type="nucleotide sequence ID" value="NZ_BAAAUO010000012.1"/>
</dbReference>
<dbReference type="Pfam" id="PF00528">
    <property type="entry name" value="BPD_transp_1"/>
    <property type="match status" value="1"/>
</dbReference>
<dbReference type="PANTHER" id="PTHR30177">
    <property type="entry name" value="GLYCINE BETAINE/L-PROLINE TRANSPORT SYSTEM PERMEASE PROTEIN PROW"/>
    <property type="match status" value="1"/>
</dbReference>
<evidence type="ECO:0000313" key="9">
    <source>
        <dbReference type="Proteomes" id="UP001351900"/>
    </source>
</evidence>
<dbReference type="Gene3D" id="1.10.3720.10">
    <property type="entry name" value="MetI-like"/>
    <property type="match status" value="1"/>
</dbReference>
<comment type="subcellular location">
    <subcellularLocation>
        <location evidence="6">Cell membrane</location>
        <topology evidence="6">Multi-pass membrane protein</topology>
    </subcellularLocation>
    <subcellularLocation>
        <location evidence="1">Membrane</location>
        <topology evidence="1">Multi-pass membrane protein</topology>
    </subcellularLocation>
</comment>
<proteinExistence type="inferred from homology"/>
<evidence type="ECO:0000256" key="2">
    <source>
        <dbReference type="ARBA" id="ARBA00022448"/>
    </source>
</evidence>
<evidence type="ECO:0000256" key="5">
    <source>
        <dbReference type="ARBA" id="ARBA00023136"/>
    </source>
</evidence>
<evidence type="ECO:0000313" key="8">
    <source>
        <dbReference type="EMBL" id="MEF2255936.1"/>
    </source>
</evidence>
<organism evidence="8 9">
    <name type="scientific">Microbacterium schleiferi</name>
    <dbReference type="NCBI Taxonomy" id="69362"/>
    <lineage>
        <taxon>Bacteria</taxon>
        <taxon>Bacillati</taxon>
        <taxon>Actinomycetota</taxon>
        <taxon>Actinomycetes</taxon>
        <taxon>Micrococcales</taxon>
        <taxon>Microbacteriaceae</taxon>
        <taxon>Microbacterium</taxon>
    </lineage>
</organism>
<comment type="similarity">
    <text evidence="6">Belongs to the binding-protein-dependent transport system permease family.</text>
</comment>
<dbReference type="CDD" id="cd06261">
    <property type="entry name" value="TM_PBP2"/>
    <property type="match status" value="1"/>
</dbReference>
<keyword evidence="4 6" id="KW-1133">Transmembrane helix</keyword>
<dbReference type="PROSITE" id="PS50928">
    <property type="entry name" value="ABC_TM1"/>
    <property type="match status" value="1"/>
</dbReference>
<dbReference type="EMBL" id="JAZHOV010000007">
    <property type="protein sequence ID" value="MEF2255936.1"/>
    <property type="molecule type" value="Genomic_DNA"/>
</dbReference>
<keyword evidence="9" id="KW-1185">Reference proteome</keyword>
<evidence type="ECO:0000259" key="7">
    <source>
        <dbReference type="PROSITE" id="PS50928"/>
    </source>
</evidence>
<evidence type="ECO:0000256" key="4">
    <source>
        <dbReference type="ARBA" id="ARBA00022989"/>
    </source>
</evidence>
<feature type="transmembrane region" description="Helical" evidence="6">
    <location>
        <begin position="179"/>
        <end position="204"/>
    </location>
</feature>
<keyword evidence="3 6" id="KW-0812">Transmembrane</keyword>
<feature type="domain" description="ABC transmembrane type-1" evidence="7">
    <location>
        <begin position="15"/>
        <end position="197"/>
    </location>
</feature>
<sequence>MTWVLDNLDLILQLSVEHLRQCLIAILLGFVLSIPLGFLAWRFRLLRGTVVTITGLMYTIPSLALLFLLPAVFGYVAFSDLNLILALTLYAIALLVRSVVDGLNSVDEGVRGASTAMGFSGARRFFAVELPLAGPVILAGLRVAAVSTIALAPVGILVGVSNLGYLFTNGLQRRIIPEVLAGVVAVVILALLIDLVLVVIGRVLMPWTRRTRRRPRAASSAVPAEANA</sequence>
<comment type="caution">
    <text evidence="8">The sequence shown here is derived from an EMBL/GenBank/DDBJ whole genome shotgun (WGS) entry which is preliminary data.</text>
</comment>
<evidence type="ECO:0000256" key="6">
    <source>
        <dbReference type="RuleBase" id="RU363032"/>
    </source>
</evidence>
<feature type="transmembrane region" description="Helical" evidence="6">
    <location>
        <begin position="23"/>
        <end position="43"/>
    </location>
</feature>
<feature type="transmembrane region" description="Helical" evidence="6">
    <location>
        <begin position="83"/>
        <end position="100"/>
    </location>
</feature>
<evidence type="ECO:0000256" key="1">
    <source>
        <dbReference type="ARBA" id="ARBA00004141"/>
    </source>
</evidence>
<accession>A0ABU7V8C4</accession>
<name>A0ABU7V8C4_9MICO</name>
<dbReference type="Proteomes" id="UP001351900">
    <property type="component" value="Unassembled WGS sequence"/>
</dbReference>
<protein>
    <submittedName>
        <fullName evidence="8">ABC transporter permease</fullName>
    </submittedName>
</protein>
<reference evidence="8 9" key="1">
    <citation type="submission" date="2024-01" db="EMBL/GenBank/DDBJ databases">
        <title>the genome sequence of strain Microbacterium schleiferi NBRC 15075.</title>
        <authorList>
            <person name="Ding Y."/>
            <person name="Zhang G."/>
        </authorList>
    </citation>
    <scope>NUCLEOTIDE SEQUENCE [LARGE SCALE GENOMIC DNA]</scope>
    <source>
        <strain evidence="8 9">NBRC 15075</strain>
    </source>
</reference>
<keyword evidence="2 6" id="KW-0813">Transport</keyword>
<keyword evidence="5 6" id="KW-0472">Membrane</keyword>
<dbReference type="PANTHER" id="PTHR30177:SF4">
    <property type="entry name" value="OSMOPROTECTANT IMPORT PERMEASE PROTEIN OSMW"/>
    <property type="match status" value="1"/>
</dbReference>
<dbReference type="InterPro" id="IPR035906">
    <property type="entry name" value="MetI-like_sf"/>
</dbReference>
<feature type="transmembrane region" description="Helical" evidence="6">
    <location>
        <begin position="55"/>
        <end position="77"/>
    </location>
</feature>
<dbReference type="SUPFAM" id="SSF161098">
    <property type="entry name" value="MetI-like"/>
    <property type="match status" value="1"/>
</dbReference>
<dbReference type="InterPro" id="IPR051204">
    <property type="entry name" value="ABC_transp_perm/SBD"/>
</dbReference>
<evidence type="ECO:0000256" key="3">
    <source>
        <dbReference type="ARBA" id="ARBA00022692"/>
    </source>
</evidence>
<feature type="transmembrane region" description="Helical" evidence="6">
    <location>
        <begin position="143"/>
        <end position="167"/>
    </location>
</feature>
<gene>
    <name evidence="8" type="ORF">V2V91_12455</name>
</gene>
<dbReference type="InterPro" id="IPR000515">
    <property type="entry name" value="MetI-like"/>
</dbReference>